<dbReference type="EMBL" id="VTUX01000010">
    <property type="protein sequence ID" value="KAA1188331.1"/>
    <property type="molecule type" value="Genomic_DNA"/>
</dbReference>
<feature type="compositionally biased region" description="Low complexity" evidence="1">
    <location>
        <begin position="65"/>
        <end position="78"/>
    </location>
</feature>
<feature type="region of interest" description="Disordered" evidence="1">
    <location>
        <begin position="31"/>
        <end position="97"/>
    </location>
</feature>
<sequence length="155" mass="16980">MEMKRVGMITILFSALVLGAYAEAGNLYRWKDSEGNPVMSDRPPPTGVEYETISTSSNLVHSVNDADAPPAESPSAPAGKPPEPEQTAAKSGKTKSGLYEKNPEYCAAARKNLEVIDRAPRIRMDTGDGELRYLTDEERATQRQNNLEVIEAHCE</sequence>
<dbReference type="Pfam" id="PF13511">
    <property type="entry name" value="DUF4124"/>
    <property type="match status" value="1"/>
</dbReference>
<dbReference type="Proteomes" id="UP000323708">
    <property type="component" value="Unassembled WGS sequence"/>
</dbReference>
<protein>
    <submittedName>
        <fullName evidence="3">DUF4124 domain-containing protein</fullName>
    </submittedName>
</protein>
<feature type="compositionally biased region" description="Polar residues" evidence="1">
    <location>
        <begin position="52"/>
        <end position="61"/>
    </location>
</feature>
<keyword evidence="4" id="KW-1185">Reference proteome</keyword>
<dbReference type="AlphaFoldDB" id="A0A5B0WQ90"/>
<evidence type="ECO:0000256" key="1">
    <source>
        <dbReference type="SAM" id="MobiDB-lite"/>
    </source>
</evidence>
<accession>A0A5B0WQ90</accession>
<name>A0A5B0WQ90_9GAMM</name>
<proteinExistence type="predicted"/>
<evidence type="ECO:0000313" key="3">
    <source>
        <dbReference type="EMBL" id="KAA1188331.1"/>
    </source>
</evidence>
<organism evidence="3 4">
    <name type="scientific">Pseudohalioglobus sediminis</name>
    <dbReference type="NCBI Taxonomy" id="2606449"/>
    <lineage>
        <taxon>Bacteria</taxon>
        <taxon>Pseudomonadati</taxon>
        <taxon>Pseudomonadota</taxon>
        <taxon>Gammaproteobacteria</taxon>
        <taxon>Cellvibrionales</taxon>
        <taxon>Halieaceae</taxon>
        <taxon>Pseudohalioglobus</taxon>
    </lineage>
</organism>
<dbReference type="InterPro" id="IPR025392">
    <property type="entry name" value="DUF4124"/>
</dbReference>
<gene>
    <name evidence="3" type="ORF">F0M18_17670</name>
</gene>
<evidence type="ECO:0000259" key="2">
    <source>
        <dbReference type="Pfam" id="PF13511"/>
    </source>
</evidence>
<evidence type="ECO:0000313" key="4">
    <source>
        <dbReference type="Proteomes" id="UP000323708"/>
    </source>
</evidence>
<comment type="caution">
    <text evidence="3">The sequence shown here is derived from an EMBL/GenBank/DDBJ whole genome shotgun (WGS) entry which is preliminary data.</text>
</comment>
<reference evidence="3 4" key="1">
    <citation type="submission" date="2019-09" db="EMBL/GenBank/DDBJ databases">
        <authorList>
            <person name="Chen X.-Y."/>
        </authorList>
    </citation>
    <scope>NUCLEOTIDE SEQUENCE [LARGE SCALE GENOMIC DNA]</scope>
    <source>
        <strain evidence="3 4">NY5</strain>
    </source>
</reference>
<feature type="domain" description="DUF4124" evidence="2">
    <location>
        <begin position="15"/>
        <end position="56"/>
    </location>
</feature>